<evidence type="ECO:0000256" key="1">
    <source>
        <dbReference type="SAM" id="Phobius"/>
    </source>
</evidence>
<keyword evidence="3" id="KW-1185">Reference proteome</keyword>
<sequence length="167" mass="19000">MEATQLQRRQRYPQLTKERVKQFRGRIAGSIYSGHFPVRMRVATTPKLQRIPFADAMKLTFRECKVGERFGLSGSTDRDPAVHLQYNITPLVERARAESKGELLLFVSSIIFFLYAIASSAILSNVHLRSRLRATGCLAFLRSLGSITWGLTRLYFNAELTPPPRID</sequence>
<organism evidence="2 3">
    <name type="scientific">Paratrimastix pyriformis</name>
    <dbReference type="NCBI Taxonomy" id="342808"/>
    <lineage>
        <taxon>Eukaryota</taxon>
        <taxon>Metamonada</taxon>
        <taxon>Preaxostyla</taxon>
        <taxon>Paratrimastigidae</taxon>
        <taxon>Paratrimastix</taxon>
    </lineage>
</organism>
<evidence type="ECO:0000313" key="3">
    <source>
        <dbReference type="Proteomes" id="UP001141327"/>
    </source>
</evidence>
<keyword evidence="1" id="KW-1133">Transmembrane helix</keyword>
<keyword evidence="1" id="KW-0812">Transmembrane</keyword>
<reference evidence="2" key="1">
    <citation type="journal article" date="2022" name="bioRxiv">
        <title>Genomics of Preaxostyla Flagellates Illuminates Evolutionary Transitions and the Path Towards Mitochondrial Loss.</title>
        <authorList>
            <person name="Novak L.V.F."/>
            <person name="Treitli S.C."/>
            <person name="Pyrih J."/>
            <person name="Halakuc P."/>
            <person name="Pipaliya S.V."/>
            <person name="Vacek V."/>
            <person name="Brzon O."/>
            <person name="Soukal P."/>
            <person name="Eme L."/>
            <person name="Dacks J.B."/>
            <person name="Karnkowska A."/>
            <person name="Elias M."/>
            <person name="Hampl V."/>
        </authorList>
    </citation>
    <scope>NUCLEOTIDE SEQUENCE</scope>
    <source>
        <strain evidence="2">RCP-MX</strain>
    </source>
</reference>
<gene>
    <name evidence="2" type="ORF">PAPYR_6025</name>
</gene>
<name>A0ABQ8UG27_9EUKA</name>
<evidence type="ECO:0000313" key="2">
    <source>
        <dbReference type="EMBL" id="KAJ4458215.1"/>
    </source>
</evidence>
<dbReference type="Proteomes" id="UP001141327">
    <property type="component" value="Unassembled WGS sequence"/>
</dbReference>
<feature type="transmembrane region" description="Helical" evidence="1">
    <location>
        <begin position="103"/>
        <end position="123"/>
    </location>
</feature>
<comment type="caution">
    <text evidence="2">The sequence shown here is derived from an EMBL/GenBank/DDBJ whole genome shotgun (WGS) entry which is preliminary data.</text>
</comment>
<accession>A0ABQ8UG27</accession>
<keyword evidence="1" id="KW-0472">Membrane</keyword>
<dbReference type="EMBL" id="JAPMOS010000032">
    <property type="protein sequence ID" value="KAJ4458215.1"/>
    <property type="molecule type" value="Genomic_DNA"/>
</dbReference>
<protein>
    <submittedName>
        <fullName evidence="2">Uncharacterized protein</fullName>
    </submittedName>
</protein>
<proteinExistence type="predicted"/>